<accession>A0ABS3B1H9</accession>
<sequence length="310" mass="32550">MTSITLITGANRGLGRNTAISIARRGGDVLLTYRNGADQAKAVVAEIEAMGRKAVALPLDVSDVASFGAFADAVRSALSVTWSRTDFDHLLNNAGHGEMAMLAETTEAQFDALFATHVKGVYFLTQALLPLIADGGRIVNFSSGLTRVSMPGFSAYAAAKGAVEILSVYMAKEFGGRGIAVNTVAPGAIETDFLGGAVRDLPDLNRQFADMTALGRVGVPDDIGPMVASLLGPDNRWVNAQRIEVSGGQAIWPTVPRGSEGVGLLAGAFVRRRQSARKGAACVRSQRDGAADVARRRMRSAIAERSCATV</sequence>
<organism evidence="4 5">
    <name type="scientific">Xanthomonas bonasiae</name>
    <dbReference type="NCBI Taxonomy" id="2810351"/>
    <lineage>
        <taxon>Bacteria</taxon>
        <taxon>Pseudomonadati</taxon>
        <taxon>Pseudomonadota</taxon>
        <taxon>Gammaproteobacteria</taxon>
        <taxon>Lysobacterales</taxon>
        <taxon>Lysobacteraceae</taxon>
        <taxon>Xanthomonas</taxon>
    </lineage>
</organism>
<comment type="caution">
    <text evidence="4">The sequence shown here is derived from an EMBL/GenBank/DDBJ whole genome shotgun (WGS) entry which is preliminary data.</text>
</comment>
<dbReference type="PRINTS" id="PR00080">
    <property type="entry name" value="SDRFAMILY"/>
</dbReference>
<dbReference type="InterPro" id="IPR002347">
    <property type="entry name" value="SDR_fam"/>
</dbReference>
<dbReference type="Proteomes" id="UP000695802">
    <property type="component" value="Unassembled WGS sequence"/>
</dbReference>
<dbReference type="InterPro" id="IPR036291">
    <property type="entry name" value="NAD(P)-bd_dom_sf"/>
</dbReference>
<dbReference type="InterPro" id="IPR057326">
    <property type="entry name" value="KR_dom"/>
</dbReference>
<gene>
    <name evidence="4" type="ORF">JR064_07665</name>
</gene>
<evidence type="ECO:0000313" key="4">
    <source>
        <dbReference type="EMBL" id="MBN6102041.1"/>
    </source>
</evidence>
<evidence type="ECO:0000313" key="5">
    <source>
        <dbReference type="Proteomes" id="UP000695802"/>
    </source>
</evidence>
<keyword evidence="5" id="KW-1185">Reference proteome</keyword>
<dbReference type="Pfam" id="PF13561">
    <property type="entry name" value="adh_short_C2"/>
    <property type="match status" value="1"/>
</dbReference>
<dbReference type="SUPFAM" id="SSF51735">
    <property type="entry name" value="NAD(P)-binding Rossmann-fold domains"/>
    <property type="match status" value="1"/>
</dbReference>
<dbReference type="EMBL" id="JAFIWB010000005">
    <property type="protein sequence ID" value="MBN6102041.1"/>
    <property type="molecule type" value="Genomic_DNA"/>
</dbReference>
<comment type="similarity">
    <text evidence="1">Belongs to the short-chain dehydrogenases/reductases (SDR) family.</text>
</comment>
<keyword evidence="2" id="KW-0560">Oxidoreductase</keyword>
<dbReference type="Gene3D" id="3.40.50.720">
    <property type="entry name" value="NAD(P)-binding Rossmann-like Domain"/>
    <property type="match status" value="1"/>
</dbReference>
<feature type="domain" description="Ketoreductase" evidence="3">
    <location>
        <begin position="3"/>
        <end position="187"/>
    </location>
</feature>
<protein>
    <submittedName>
        <fullName evidence="4">SDR family oxidoreductase</fullName>
    </submittedName>
</protein>
<dbReference type="PANTHER" id="PTHR43639:SF1">
    <property type="entry name" value="SHORT-CHAIN DEHYDROGENASE_REDUCTASE FAMILY PROTEIN"/>
    <property type="match status" value="1"/>
</dbReference>
<evidence type="ECO:0000256" key="2">
    <source>
        <dbReference type="ARBA" id="ARBA00023002"/>
    </source>
</evidence>
<evidence type="ECO:0000259" key="3">
    <source>
        <dbReference type="SMART" id="SM00822"/>
    </source>
</evidence>
<dbReference type="PANTHER" id="PTHR43639">
    <property type="entry name" value="OXIDOREDUCTASE, SHORT-CHAIN DEHYDROGENASE/REDUCTASE FAMILY (AFU_ORTHOLOGUE AFUA_5G02870)"/>
    <property type="match status" value="1"/>
</dbReference>
<dbReference type="SMART" id="SM00822">
    <property type="entry name" value="PKS_KR"/>
    <property type="match status" value="1"/>
</dbReference>
<evidence type="ECO:0000256" key="1">
    <source>
        <dbReference type="ARBA" id="ARBA00006484"/>
    </source>
</evidence>
<proteinExistence type="inferred from homology"/>
<dbReference type="PRINTS" id="PR00081">
    <property type="entry name" value="GDHRDH"/>
</dbReference>
<name>A0ABS3B1H9_9XANT</name>
<reference evidence="4 5" key="1">
    <citation type="submission" date="2021-02" db="EMBL/GenBank/DDBJ databases">
        <title>Taxonomically Unique Crown Gall-Associated Xanthomonas Stains Have Deficiency in Virulence Repertories.</title>
        <authorList>
            <person name="Mafakheri H."/>
            <person name="Taghavi S.M."/>
            <person name="Dimkic I."/>
            <person name="Nemanja K."/>
            <person name="Osdaghi E."/>
        </authorList>
    </citation>
    <scope>NUCLEOTIDE SEQUENCE [LARGE SCALE GENOMIC DNA]</scope>
    <source>
        <strain evidence="4 5">FX4</strain>
    </source>
</reference>